<evidence type="ECO:0000313" key="1">
    <source>
        <dbReference type="EMBL" id="SCB88655.1"/>
    </source>
</evidence>
<name>A0A1C4A288_9GAMM</name>
<sequence>MKNEKIIFSKKLITNSAQVAQAWNQLKASRQIFNNAQNQMSATHGNAIEVNQAAILTQDYWREVDNVTTRVIRDDEGAPLLDDLLSLGTPISIGKTAALYRVSSDAGYVNRSMSGQEPETLDKVVYDHYGDPVPIFKTGYAREWREWLGLQTENIDAMSDDQEAAVAALRQNMAQYILYGDEKIKVQNFEGKGITNHPHTNQVDLSASGLNIDLTSMTASNDDIINFFAKDFPVILDANLVSEQLKVFISPEIERRLNLPYSNSNGFKEGTVKDYILRYCPYIASFTKTFELKGNHFLGYVRNAQYIKTRIAAPIGSFMKQRINPHDNYQTLVWSAFGLQIKRDFNGKSKVFNARG</sequence>
<protein>
    <recommendedName>
        <fullName evidence="3">Phage coat protein</fullName>
    </recommendedName>
</protein>
<dbReference type="OrthoDB" id="6626649at2"/>
<keyword evidence="2" id="KW-1185">Reference proteome</keyword>
<dbReference type="STRING" id="1798182.GA0061081_102206"/>
<evidence type="ECO:0000313" key="2">
    <source>
        <dbReference type="Proteomes" id="UP000199670"/>
    </source>
</evidence>
<reference evidence="2" key="1">
    <citation type="submission" date="2016-08" db="EMBL/GenBank/DDBJ databases">
        <authorList>
            <person name="Varghese N."/>
            <person name="Submissions Spin"/>
        </authorList>
    </citation>
    <scope>NUCLEOTIDE SEQUENCE [LARGE SCALE GENOMIC DNA]</scope>
    <source>
        <strain evidence="2">R-53248</strain>
    </source>
</reference>
<dbReference type="RefSeq" id="WP_091346953.1">
    <property type="nucleotide sequence ID" value="NZ_FMAQ01000002.1"/>
</dbReference>
<organism evidence="1 2">
    <name type="scientific">Gilliamella bombicola</name>
    <dbReference type="NCBI Taxonomy" id="1798182"/>
    <lineage>
        <taxon>Bacteria</taxon>
        <taxon>Pseudomonadati</taxon>
        <taxon>Pseudomonadota</taxon>
        <taxon>Gammaproteobacteria</taxon>
        <taxon>Orbales</taxon>
        <taxon>Orbaceae</taxon>
        <taxon>Gilliamella</taxon>
    </lineage>
</organism>
<accession>A0A1C4A288</accession>
<dbReference type="Proteomes" id="UP000199670">
    <property type="component" value="Unassembled WGS sequence"/>
</dbReference>
<evidence type="ECO:0008006" key="3">
    <source>
        <dbReference type="Google" id="ProtNLM"/>
    </source>
</evidence>
<gene>
    <name evidence="1" type="ORF">GA0061081_102206</name>
</gene>
<dbReference type="EMBL" id="FMAQ01000002">
    <property type="protein sequence ID" value="SCB88655.1"/>
    <property type="molecule type" value="Genomic_DNA"/>
</dbReference>
<dbReference type="AlphaFoldDB" id="A0A1C4A288"/>
<dbReference type="Pfam" id="PF19774">
    <property type="entry name" value="DUF6260"/>
    <property type="match status" value="1"/>
</dbReference>
<proteinExistence type="predicted"/>
<dbReference type="InterPro" id="IPR046227">
    <property type="entry name" value="DUF6260"/>
</dbReference>